<keyword evidence="2" id="KW-1185">Reference proteome</keyword>
<sequence>MSAIEQRIKRLEVFLTPSPSKENDVFPSFIFTSPVLVSMAFKAREFLTKHPGEDLPQELINTWNEEISKVNHEL</sequence>
<evidence type="ECO:0000313" key="1">
    <source>
        <dbReference type="EMBL" id="QPM67827.1"/>
    </source>
</evidence>
<accession>A0A7T1AKY5</accession>
<protein>
    <submittedName>
        <fullName evidence="1">Uncharacterized protein</fullName>
    </submittedName>
</protein>
<organism evidence="1 2">
    <name type="scientific">Atribacter laminatus</name>
    <dbReference type="NCBI Taxonomy" id="2847778"/>
    <lineage>
        <taxon>Bacteria</taxon>
        <taxon>Pseudomonadati</taxon>
        <taxon>Atribacterota</taxon>
        <taxon>Atribacteria</taxon>
        <taxon>Atribacterales</taxon>
        <taxon>Atribacteraceae</taxon>
        <taxon>Atribacter</taxon>
    </lineage>
</organism>
<dbReference type="AlphaFoldDB" id="A0A7T1AKY5"/>
<gene>
    <name evidence="1" type="ORF">RT761_01040</name>
</gene>
<reference evidence="1 2" key="1">
    <citation type="journal article" date="2021" name="Nat. Commun.">
        <title>Isolation of a member of the candidate phylum Atribacteria reveals a unique cell membrane structure.</title>
        <authorList>
            <person name="Taiki K."/>
            <person name="Nobu M.K."/>
            <person name="Kusada H."/>
            <person name="Meng X.-Y."/>
            <person name="Hosoki N."/>
            <person name="Uematsu K."/>
            <person name="Yoshioka H."/>
            <person name="Kamagata Y."/>
            <person name="Tamaki H."/>
        </authorList>
    </citation>
    <scope>NUCLEOTIDE SEQUENCE [LARGE SCALE GENOMIC DNA]</scope>
    <source>
        <strain evidence="1 2">RT761</strain>
    </source>
</reference>
<evidence type="ECO:0000313" key="2">
    <source>
        <dbReference type="Proteomes" id="UP000594463"/>
    </source>
</evidence>
<name>A0A7T1AKY5_ATRLM</name>
<proteinExistence type="predicted"/>
<dbReference type="EMBL" id="CP065383">
    <property type="protein sequence ID" value="QPM67827.1"/>
    <property type="molecule type" value="Genomic_DNA"/>
</dbReference>
<dbReference type="Proteomes" id="UP000594463">
    <property type="component" value="Chromosome"/>
</dbReference>
<dbReference type="KEGG" id="alam:RT761_01040"/>